<dbReference type="OrthoDB" id="2157530at2759"/>
<keyword evidence="3" id="KW-1185">Reference proteome</keyword>
<gene>
    <name evidence="2" type="ORF">L207DRAFT_497663</name>
</gene>
<evidence type="ECO:0000313" key="3">
    <source>
        <dbReference type="Proteomes" id="UP000235786"/>
    </source>
</evidence>
<evidence type="ECO:0000313" key="2">
    <source>
        <dbReference type="EMBL" id="PMD34307.1"/>
    </source>
</evidence>
<name>A0A2J6R714_HYAVF</name>
<dbReference type="InterPro" id="IPR010730">
    <property type="entry name" value="HET"/>
</dbReference>
<protein>
    <submittedName>
        <fullName evidence="2">HET-domain-containing protein</fullName>
    </submittedName>
</protein>
<dbReference type="InterPro" id="IPR052895">
    <property type="entry name" value="HetReg/Transcr_Mod"/>
</dbReference>
<dbReference type="PANTHER" id="PTHR24148:SF73">
    <property type="entry name" value="HET DOMAIN PROTEIN (AFU_ORTHOLOGUE AFUA_8G01020)"/>
    <property type="match status" value="1"/>
</dbReference>
<dbReference type="Pfam" id="PF06985">
    <property type="entry name" value="HET"/>
    <property type="match status" value="1"/>
</dbReference>
<dbReference type="EMBL" id="KZ613954">
    <property type="protein sequence ID" value="PMD34307.1"/>
    <property type="molecule type" value="Genomic_DNA"/>
</dbReference>
<dbReference type="Proteomes" id="UP000235786">
    <property type="component" value="Unassembled WGS sequence"/>
</dbReference>
<feature type="domain" description="Heterokaryon incompatibility" evidence="1">
    <location>
        <begin position="47"/>
        <end position="182"/>
    </location>
</feature>
<proteinExistence type="predicted"/>
<dbReference type="Pfam" id="PF26639">
    <property type="entry name" value="Het-6_barrel"/>
    <property type="match status" value="1"/>
</dbReference>
<dbReference type="STRING" id="1149755.A0A2J6R714"/>
<reference evidence="2 3" key="1">
    <citation type="submission" date="2016-04" db="EMBL/GenBank/DDBJ databases">
        <title>A degradative enzymes factory behind the ericoid mycorrhizal symbiosis.</title>
        <authorList>
            <consortium name="DOE Joint Genome Institute"/>
            <person name="Martino E."/>
            <person name="Morin E."/>
            <person name="Grelet G."/>
            <person name="Kuo A."/>
            <person name="Kohler A."/>
            <person name="Daghino S."/>
            <person name="Barry K."/>
            <person name="Choi C."/>
            <person name="Cichocki N."/>
            <person name="Clum A."/>
            <person name="Copeland A."/>
            <person name="Hainaut M."/>
            <person name="Haridas S."/>
            <person name="Labutti K."/>
            <person name="Lindquist E."/>
            <person name="Lipzen A."/>
            <person name="Khouja H.-R."/>
            <person name="Murat C."/>
            <person name="Ohm R."/>
            <person name="Olson A."/>
            <person name="Spatafora J."/>
            <person name="Veneault-Fourrey C."/>
            <person name="Henrissat B."/>
            <person name="Grigoriev I."/>
            <person name="Martin F."/>
            <person name="Perotto S."/>
        </authorList>
    </citation>
    <scope>NUCLEOTIDE SEQUENCE [LARGE SCALE GENOMIC DNA]</scope>
    <source>
        <strain evidence="2 3">F</strain>
    </source>
</reference>
<dbReference type="AlphaFoldDB" id="A0A2J6R714"/>
<sequence length="647" mass="72545">MLARLCPSEPDKLPGERYIRLLRIVEGNSDPVSVTVEPFSLEQLPPYEALSYTWGKALATGLEGDNEPEITHEILMNTKRISVTSNLYDGLIAMRNDVKGYLWIDSLCINQADIQERASQVLLMGDIYALAERVIVWLGDTIPQEMLKFLGITTDEWFNLWGNYGNFFSAYRWFSRAWVVQEILLPRDIILRCANITLPWDTIVTLAVAAMKFKVPLASIKATHFLRIVASRQRIIADNYMDAVLALNSGSQTAIEKWHVWLMLLVDIIRPQGVTCLHDKIYSIFGIARRSLPSTLDHANIARTLTVNYDQTIEDAYSSFAAEMLRNLPTLAFLSYVAPPALGIDSKVNNLPSWCPDFTTERSGVPFIGINSADGGDRIPSFMASKSLERENRPCEVNGRILSVSGKRVARVEYSGQATALIFDATIPFFEYPGCESLFDSCRQLEPVYSLTGEDRVEVLWRTLLLNNDSLPGLMLGGVPDAELYSSAFSSFVLVHSSVFLMTLEEDKADDFVSVVAQRTVDFKSSAIQLPDPSAIVEFAKVGLHDPFSPLHEEHQKLGNVFWLKAVQHGRKRLFTTAQKWLGYGPVNLKPNDEVWLLKNARVPFILRPRGESQYRLIGEAYVHGIMQGQLIDAPGGTDGFQEIEIV</sequence>
<organism evidence="2 3">
    <name type="scientific">Hyaloscypha variabilis (strain UAMH 11265 / GT02V1 / F)</name>
    <name type="common">Meliniomyces variabilis</name>
    <dbReference type="NCBI Taxonomy" id="1149755"/>
    <lineage>
        <taxon>Eukaryota</taxon>
        <taxon>Fungi</taxon>
        <taxon>Dikarya</taxon>
        <taxon>Ascomycota</taxon>
        <taxon>Pezizomycotina</taxon>
        <taxon>Leotiomycetes</taxon>
        <taxon>Helotiales</taxon>
        <taxon>Hyaloscyphaceae</taxon>
        <taxon>Hyaloscypha</taxon>
        <taxon>Hyaloscypha variabilis</taxon>
    </lineage>
</organism>
<accession>A0A2J6R714</accession>
<evidence type="ECO:0000259" key="1">
    <source>
        <dbReference type="Pfam" id="PF06985"/>
    </source>
</evidence>
<dbReference type="PANTHER" id="PTHR24148">
    <property type="entry name" value="ANKYRIN REPEAT DOMAIN-CONTAINING PROTEIN 39 HOMOLOG-RELATED"/>
    <property type="match status" value="1"/>
</dbReference>